<keyword evidence="4 12" id="KW-0732">Signal</keyword>
<evidence type="ECO:0000313" key="15">
    <source>
        <dbReference type="Proteomes" id="UP000324897"/>
    </source>
</evidence>
<feature type="domain" description="Protein kinase" evidence="13">
    <location>
        <begin position="377"/>
        <end position="662"/>
    </location>
</feature>
<name>A0A5J9SEC8_9POAL</name>
<evidence type="ECO:0000256" key="10">
    <source>
        <dbReference type="SAM" id="MobiDB-lite"/>
    </source>
</evidence>
<keyword evidence="6" id="KW-0547">Nucleotide-binding</keyword>
<comment type="caution">
    <text evidence="14">The sequence shown here is derived from an EMBL/GenBank/DDBJ whole genome shotgun (WGS) entry which is preliminary data.</text>
</comment>
<dbReference type="InterPro" id="IPR050994">
    <property type="entry name" value="At_inactive_RLKs"/>
</dbReference>
<evidence type="ECO:0000256" key="8">
    <source>
        <dbReference type="ARBA" id="ARBA00022989"/>
    </source>
</evidence>
<dbReference type="InterPro" id="IPR001611">
    <property type="entry name" value="Leu-rich_rpt"/>
</dbReference>
<dbReference type="GO" id="GO:0004672">
    <property type="term" value="F:protein kinase activity"/>
    <property type="evidence" value="ECO:0007669"/>
    <property type="project" value="InterPro"/>
</dbReference>
<feature type="signal peptide" evidence="12">
    <location>
        <begin position="1"/>
        <end position="23"/>
    </location>
</feature>
<dbReference type="InterPro" id="IPR003591">
    <property type="entry name" value="Leu-rich_rpt_typical-subtyp"/>
</dbReference>
<comment type="subcellular location">
    <subcellularLocation>
        <location evidence="1">Membrane</location>
    </subcellularLocation>
</comment>
<sequence>MAAPPRLPVVAMLLLLFLALAAAEPPQGERSALQAFLAGTPHERALGWNASTSACAWTGITCDKANATVIELRLPGIGLIGRVPPSTLGRLPNLQVISLRSNRLFGSIPGDLFSLPRLRSLYLQGNLLTGAVPADVGRLAALEHLALSHNNLSGPVPFALNNLTGLRSLRLEGNRLSGSLPSISIRRLEAFNVSYNELNGSIPASLARFPPDSFAGNLQLCGAPLVDRPCQPFFPSPAPSPSGGGGAAVPASKKKRKLSGAAVIAIAVGAGAAALLALILLVLCAVHHHRQGSAANADDGGSKAAATPGTRGGFTPSTASGEMGGAGGGEYTSSSKEISSAAAAGGGAADRTNRLVFVGRRGGAAWQQGFDLEDLLRASAEVLGKGSLGTSYKATLEEGTTVVVKRLRDVAAARREFAACVEAAGAVEHRNLAPLRGYYYAKDEKLLVGDYLPAGSLSARLHGSRGTGRTPMDWDARMRAALCAARGVAHLHTEHKLPHGNIKSSNLLLRPDPDAAALSDYGLNQLFAPPPARPAAGAAAGGYRAPELLDARRPTFKSDVHSLGVLFLELLTGRSPAAAHHGDGAVDLPRWVQSVVREEWTAEVFDAELVRMGGGGAEEEEMVALLQVAMACVATAPDARPDAADVVRMIEEIGGGHGHATTEESEGTRGVSEEERSRGTPPSGATP</sequence>
<dbReference type="SMART" id="SM00369">
    <property type="entry name" value="LRR_TYP"/>
    <property type="match status" value="3"/>
</dbReference>
<evidence type="ECO:0000256" key="5">
    <source>
        <dbReference type="ARBA" id="ARBA00022737"/>
    </source>
</evidence>
<feature type="region of interest" description="Disordered" evidence="10">
    <location>
        <begin position="232"/>
        <end position="251"/>
    </location>
</feature>
<organism evidence="14 15">
    <name type="scientific">Eragrostis curvula</name>
    <name type="common">weeping love grass</name>
    <dbReference type="NCBI Taxonomy" id="38414"/>
    <lineage>
        <taxon>Eukaryota</taxon>
        <taxon>Viridiplantae</taxon>
        <taxon>Streptophyta</taxon>
        <taxon>Embryophyta</taxon>
        <taxon>Tracheophyta</taxon>
        <taxon>Spermatophyta</taxon>
        <taxon>Magnoliopsida</taxon>
        <taxon>Liliopsida</taxon>
        <taxon>Poales</taxon>
        <taxon>Poaceae</taxon>
        <taxon>PACMAD clade</taxon>
        <taxon>Chloridoideae</taxon>
        <taxon>Eragrostideae</taxon>
        <taxon>Eragrostidinae</taxon>
        <taxon>Eragrostis</taxon>
    </lineage>
</organism>
<evidence type="ECO:0000256" key="1">
    <source>
        <dbReference type="ARBA" id="ARBA00004370"/>
    </source>
</evidence>
<keyword evidence="15" id="KW-1185">Reference proteome</keyword>
<dbReference type="SUPFAM" id="SSF52058">
    <property type="entry name" value="L domain-like"/>
    <property type="match status" value="1"/>
</dbReference>
<dbReference type="OrthoDB" id="4062651at2759"/>
<dbReference type="InterPro" id="IPR011009">
    <property type="entry name" value="Kinase-like_dom_sf"/>
</dbReference>
<feature type="transmembrane region" description="Helical" evidence="11">
    <location>
        <begin position="261"/>
        <end position="286"/>
    </location>
</feature>
<evidence type="ECO:0000256" key="7">
    <source>
        <dbReference type="ARBA" id="ARBA00022840"/>
    </source>
</evidence>
<dbReference type="Pfam" id="PF08263">
    <property type="entry name" value="LRRNT_2"/>
    <property type="match status" value="1"/>
</dbReference>
<proteinExistence type="predicted"/>
<keyword evidence="3 11" id="KW-0812">Transmembrane</keyword>
<dbReference type="Gene3D" id="3.80.10.10">
    <property type="entry name" value="Ribonuclease Inhibitor"/>
    <property type="match status" value="2"/>
</dbReference>
<feature type="region of interest" description="Disordered" evidence="10">
    <location>
        <begin position="293"/>
        <end position="332"/>
    </location>
</feature>
<dbReference type="FunFam" id="3.80.10.10:FF:000234">
    <property type="entry name" value="Probable inactive receptor kinase RLK902"/>
    <property type="match status" value="1"/>
</dbReference>
<protein>
    <recommendedName>
        <fullName evidence="13">Protein kinase domain-containing protein</fullName>
    </recommendedName>
</protein>
<evidence type="ECO:0000256" key="12">
    <source>
        <dbReference type="SAM" id="SignalP"/>
    </source>
</evidence>
<dbReference type="PANTHER" id="PTHR48010:SF70">
    <property type="entry name" value="LEUCINE-RICH REPEAT RECEPTOR-LIKE PROTEIN KINASE FAMILY PROTEIN-RELATED"/>
    <property type="match status" value="1"/>
</dbReference>
<keyword evidence="8 11" id="KW-1133">Transmembrane helix</keyword>
<keyword evidence="7" id="KW-0067">ATP-binding</keyword>
<gene>
    <name evidence="14" type="ORF">EJB05_57560</name>
</gene>
<dbReference type="Gene3D" id="3.30.200.20">
    <property type="entry name" value="Phosphorylase Kinase, domain 1"/>
    <property type="match status" value="1"/>
</dbReference>
<evidence type="ECO:0000256" key="4">
    <source>
        <dbReference type="ARBA" id="ARBA00022729"/>
    </source>
</evidence>
<evidence type="ECO:0000256" key="3">
    <source>
        <dbReference type="ARBA" id="ARBA00022692"/>
    </source>
</evidence>
<evidence type="ECO:0000256" key="2">
    <source>
        <dbReference type="ARBA" id="ARBA00022614"/>
    </source>
</evidence>
<feature type="chain" id="PRO_5023925261" description="Protein kinase domain-containing protein" evidence="12">
    <location>
        <begin position="24"/>
        <end position="687"/>
    </location>
</feature>
<dbReference type="InterPro" id="IPR000719">
    <property type="entry name" value="Prot_kinase_dom"/>
</dbReference>
<dbReference type="GO" id="GO:0016020">
    <property type="term" value="C:membrane"/>
    <property type="evidence" value="ECO:0007669"/>
    <property type="project" value="UniProtKB-SubCell"/>
</dbReference>
<dbReference type="Gene3D" id="1.10.510.10">
    <property type="entry name" value="Transferase(Phosphotransferase) domain 1"/>
    <property type="match status" value="1"/>
</dbReference>
<dbReference type="AlphaFoldDB" id="A0A5J9SEC8"/>
<reference evidence="14 15" key="1">
    <citation type="journal article" date="2019" name="Sci. Rep.">
        <title>A high-quality genome of Eragrostis curvula grass provides insights into Poaceae evolution and supports new strategies to enhance forage quality.</title>
        <authorList>
            <person name="Carballo J."/>
            <person name="Santos B.A.C.M."/>
            <person name="Zappacosta D."/>
            <person name="Garbus I."/>
            <person name="Selva J.P."/>
            <person name="Gallo C.A."/>
            <person name="Diaz A."/>
            <person name="Albertini E."/>
            <person name="Caccamo M."/>
            <person name="Echenique V."/>
        </authorList>
    </citation>
    <scope>NUCLEOTIDE SEQUENCE [LARGE SCALE GENOMIC DNA]</scope>
    <source>
        <strain evidence="15">cv. Victoria</strain>
        <tissue evidence="14">Leaf</tissue>
    </source>
</reference>
<keyword evidence="9 11" id="KW-0472">Membrane</keyword>
<dbReference type="Pfam" id="PF00069">
    <property type="entry name" value="Pkinase"/>
    <property type="match status" value="1"/>
</dbReference>
<dbReference type="Pfam" id="PF13855">
    <property type="entry name" value="LRR_8"/>
    <property type="match status" value="1"/>
</dbReference>
<dbReference type="EMBL" id="RWGY01001056">
    <property type="protein sequence ID" value="TVT97188.1"/>
    <property type="molecule type" value="Genomic_DNA"/>
</dbReference>
<accession>A0A5J9SEC8</accession>
<feature type="region of interest" description="Disordered" evidence="10">
    <location>
        <begin position="654"/>
        <end position="687"/>
    </location>
</feature>
<evidence type="ECO:0000259" key="13">
    <source>
        <dbReference type="PROSITE" id="PS50011"/>
    </source>
</evidence>
<evidence type="ECO:0000313" key="14">
    <source>
        <dbReference type="EMBL" id="TVT97188.1"/>
    </source>
</evidence>
<dbReference type="InterPro" id="IPR013210">
    <property type="entry name" value="LRR_N_plant-typ"/>
</dbReference>
<evidence type="ECO:0000256" key="9">
    <source>
        <dbReference type="ARBA" id="ARBA00023136"/>
    </source>
</evidence>
<dbReference type="Proteomes" id="UP000324897">
    <property type="component" value="Unassembled WGS sequence"/>
</dbReference>
<evidence type="ECO:0000256" key="6">
    <source>
        <dbReference type="ARBA" id="ARBA00022741"/>
    </source>
</evidence>
<dbReference type="SUPFAM" id="SSF56112">
    <property type="entry name" value="Protein kinase-like (PK-like)"/>
    <property type="match status" value="1"/>
</dbReference>
<keyword evidence="2" id="KW-0433">Leucine-rich repeat</keyword>
<dbReference type="PANTHER" id="PTHR48010">
    <property type="entry name" value="OS05G0588300 PROTEIN"/>
    <property type="match status" value="1"/>
</dbReference>
<dbReference type="Gramene" id="TVT97188">
    <property type="protein sequence ID" value="TVT97188"/>
    <property type="gene ID" value="EJB05_57560"/>
</dbReference>
<dbReference type="GO" id="GO:0005524">
    <property type="term" value="F:ATP binding"/>
    <property type="evidence" value="ECO:0007669"/>
    <property type="project" value="UniProtKB-KW"/>
</dbReference>
<dbReference type="Pfam" id="PF00560">
    <property type="entry name" value="LRR_1"/>
    <property type="match status" value="1"/>
</dbReference>
<evidence type="ECO:0000256" key="11">
    <source>
        <dbReference type="SAM" id="Phobius"/>
    </source>
</evidence>
<keyword evidence="5" id="KW-0677">Repeat</keyword>
<dbReference type="InterPro" id="IPR032675">
    <property type="entry name" value="LRR_dom_sf"/>
</dbReference>
<dbReference type="PROSITE" id="PS50011">
    <property type="entry name" value="PROTEIN_KINASE_DOM"/>
    <property type="match status" value="1"/>
</dbReference>